<evidence type="ECO:0000256" key="5">
    <source>
        <dbReference type="ARBA" id="ARBA00022989"/>
    </source>
</evidence>
<name>A0A5Q6RXB1_9ACTN</name>
<feature type="transmembrane region" description="Helical" evidence="7">
    <location>
        <begin position="62"/>
        <end position="85"/>
    </location>
</feature>
<feature type="transmembrane region" description="Helical" evidence="7">
    <location>
        <begin position="192"/>
        <end position="215"/>
    </location>
</feature>
<keyword evidence="5 7" id="KW-1133">Transmembrane helix</keyword>
<feature type="transmembrane region" description="Helical" evidence="7">
    <location>
        <begin position="36"/>
        <end position="55"/>
    </location>
</feature>
<gene>
    <name evidence="9" type="ORF">FE697_011160</name>
</gene>
<dbReference type="AlphaFoldDB" id="A0A5Q6RXB1"/>
<dbReference type="InterPro" id="IPR050901">
    <property type="entry name" value="BP-dep_ABC_trans_perm"/>
</dbReference>
<dbReference type="EMBL" id="VDFQ02000003">
    <property type="protein sequence ID" value="KAA1422723.1"/>
    <property type="molecule type" value="Genomic_DNA"/>
</dbReference>
<evidence type="ECO:0000259" key="8">
    <source>
        <dbReference type="PROSITE" id="PS50928"/>
    </source>
</evidence>
<reference evidence="9 10" key="1">
    <citation type="submission" date="2019-09" db="EMBL/GenBank/DDBJ databases">
        <title>Mumia zhuanghuii sp. nov. isolated from the intestinal contents of plateau pika (Ochotona curzoniae) in the Qinghai-Tibet plateau of China.</title>
        <authorList>
            <person name="Tian Z."/>
        </authorList>
    </citation>
    <scope>NUCLEOTIDE SEQUENCE [LARGE SCALE GENOMIC DNA]</scope>
    <source>
        <strain evidence="10">350</strain>
    </source>
</reference>
<evidence type="ECO:0000256" key="3">
    <source>
        <dbReference type="ARBA" id="ARBA00022475"/>
    </source>
</evidence>
<evidence type="ECO:0000256" key="1">
    <source>
        <dbReference type="ARBA" id="ARBA00004651"/>
    </source>
</evidence>
<evidence type="ECO:0000256" key="4">
    <source>
        <dbReference type="ARBA" id="ARBA00022692"/>
    </source>
</evidence>
<organism evidence="9 10">
    <name type="scientific">Mumia zhuanghuii</name>
    <dbReference type="NCBI Taxonomy" id="2585211"/>
    <lineage>
        <taxon>Bacteria</taxon>
        <taxon>Bacillati</taxon>
        <taxon>Actinomycetota</taxon>
        <taxon>Actinomycetes</taxon>
        <taxon>Propionibacteriales</taxon>
        <taxon>Nocardioidaceae</taxon>
        <taxon>Mumia</taxon>
    </lineage>
</organism>
<evidence type="ECO:0000256" key="6">
    <source>
        <dbReference type="ARBA" id="ARBA00023136"/>
    </source>
</evidence>
<feature type="transmembrane region" description="Helical" evidence="7">
    <location>
        <begin position="9"/>
        <end position="30"/>
    </location>
</feature>
<sequence>MSPRRKSRVVWSLAAIAIGLIFAGAGLWLIDRPDLWLWLITGTVFVLTGAVGLAIGDNAPQISWASIVGAELIVLYTLTPVVYLVSLSLKGGNADVNQGGFLPHDPGFTNYETVFEFSLFQHALFNSFGISIISTSISVVLATFAAYAVARLRFRGKKLVLSVALAIAMFPVVALVGPLFDMWRAIGIYDTWIGLIIPYLSFTLPMSIWVLSAFFREIPWEMEQAAEVDGATAWQAFRKVIVPLAAPGVFTAAIITFFFAWNDFVFGISLSSTERSIPVPASLAFFTGASQFDQPIAAIAAASVVVTIPIFVIVLLFQRKIVSGLTSGAVKG</sequence>
<dbReference type="CDD" id="cd06261">
    <property type="entry name" value="TM_PBP2"/>
    <property type="match status" value="1"/>
</dbReference>
<dbReference type="Pfam" id="PF00528">
    <property type="entry name" value="BPD_transp_1"/>
    <property type="match status" value="1"/>
</dbReference>
<dbReference type="Gene3D" id="1.10.3720.10">
    <property type="entry name" value="MetI-like"/>
    <property type="match status" value="1"/>
</dbReference>
<dbReference type="PANTHER" id="PTHR32243">
    <property type="entry name" value="MALTOSE TRANSPORT SYSTEM PERMEASE-RELATED"/>
    <property type="match status" value="1"/>
</dbReference>
<dbReference type="PROSITE" id="PS50928">
    <property type="entry name" value="ABC_TM1"/>
    <property type="match status" value="1"/>
</dbReference>
<evidence type="ECO:0000313" key="9">
    <source>
        <dbReference type="EMBL" id="KAA1422723.1"/>
    </source>
</evidence>
<proteinExistence type="inferred from homology"/>
<evidence type="ECO:0000313" key="10">
    <source>
        <dbReference type="Proteomes" id="UP000307768"/>
    </source>
</evidence>
<accession>A0A5Q6RXB1</accession>
<comment type="similarity">
    <text evidence="7">Belongs to the binding-protein-dependent transport system permease family.</text>
</comment>
<feature type="transmembrane region" description="Helical" evidence="7">
    <location>
        <begin position="296"/>
        <end position="317"/>
    </location>
</feature>
<dbReference type="InterPro" id="IPR035906">
    <property type="entry name" value="MetI-like_sf"/>
</dbReference>
<keyword evidence="2 7" id="KW-0813">Transport</keyword>
<dbReference type="InterPro" id="IPR000515">
    <property type="entry name" value="MetI-like"/>
</dbReference>
<dbReference type="GO" id="GO:0055085">
    <property type="term" value="P:transmembrane transport"/>
    <property type="evidence" value="ECO:0007669"/>
    <property type="project" value="InterPro"/>
</dbReference>
<evidence type="ECO:0000256" key="2">
    <source>
        <dbReference type="ARBA" id="ARBA00022448"/>
    </source>
</evidence>
<dbReference type="Proteomes" id="UP000307768">
    <property type="component" value="Unassembled WGS sequence"/>
</dbReference>
<keyword evidence="4 7" id="KW-0812">Transmembrane</keyword>
<dbReference type="OrthoDB" id="9794684at2"/>
<feature type="transmembrane region" description="Helical" evidence="7">
    <location>
        <begin position="159"/>
        <end position="180"/>
    </location>
</feature>
<comment type="caution">
    <text evidence="9">The sequence shown here is derived from an EMBL/GenBank/DDBJ whole genome shotgun (WGS) entry which is preliminary data.</text>
</comment>
<feature type="transmembrane region" description="Helical" evidence="7">
    <location>
        <begin position="240"/>
        <end position="261"/>
    </location>
</feature>
<comment type="subcellular location">
    <subcellularLocation>
        <location evidence="1 7">Cell membrane</location>
        <topology evidence="1 7">Multi-pass membrane protein</topology>
    </subcellularLocation>
</comment>
<keyword evidence="6 7" id="KW-0472">Membrane</keyword>
<protein>
    <submittedName>
        <fullName evidence="9">Carbohydrate ABC transporter permease</fullName>
    </submittedName>
</protein>
<feature type="transmembrane region" description="Helical" evidence="7">
    <location>
        <begin position="123"/>
        <end position="147"/>
    </location>
</feature>
<dbReference type="PANTHER" id="PTHR32243:SF18">
    <property type="entry name" value="INNER MEMBRANE ABC TRANSPORTER PERMEASE PROTEIN YCJP"/>
    <property type="match status" value="1"/>
</dbReference>
<dbReference type="SUPFAM" id="SSF161098">
    <property type="entry name" value="MetI-like"/>
    <property type="match status" value="1"/>
</dbReference>
<dbReference type="GO" id="GO:0005886">
    <property type="term" value="C:plasma membrane"/>
    <property type="evidence" value="ECO:0007669"/>
    <property type="project" value="UniProtKB-SubCell"/>
</dbReference>
<feature type="domain" description="ABC transmembrane type-1" evidence="8">
    <location>
        <begin position="124"/>
        <end position="317"/>
    </location>
</feature>
<keyword evidence="3" id="KW-1003">Cell membrane</keyword>
<dbReference type="RefSeq" id="WP_149769673.1">
    <property type="nucleotide sequence ID" value="NZ_VDFQ02000003.1"/>
</dbReference>
<evidence type="ECO:0000256" key="7">
    <source>
        <dbReference type="RuleBase" id="RU363032"/>
    </source>
</evidence>